<dbReference type="SUPFAM" id="SSF63825">
    <property type="entry name" value="YWTD domain"/>
    <property type="match status" value="1"/>
</dbReference>
<dbReference type="Gene3D" id="2.120.10.30">
    <property type="entry name" value="TolB, C-terminal domain"/>
    <property type="match status" value="1"/>
</dbReference>
<dbReference type="AlphaFoldDB" id="A0A4C2AH35"/>
<evidence type="ECO:0000256" key="1">
    <source>
        <dbReference type="ARBA" id="ARBA00022536"/>
    </source>
</evidence>
<proteinExistence type="predicted"/>
<keyword evidence="3" id="KW-0675">Receptor</keyword>
<evidence type="ECO:0000313" key="3">
    <source>
        <dbReference type="EMBL" id="GBP98523.1"/>
    </source>
</evidence>
<reference evidence="3 4" key="1">
    <citation type="journal article" date="2019" name="Commun. Biol.">
        <title>The bagworm genome reveals a unique fibroin gene that provides high tensile strength.</title>
        <authorList>
            <person name="Kono N."/>
            <person name="Nakamura H."/>
            <person name="Ohtoshi R."/>
            <person name="Tomita M."/>
            <person name="Numata K."/>
            <person name="Arakawa K."/>
        </authorList>
    </citation>
    <scope>NUCLEOTIDE SEQUENCE [LARGE SCALE GENOMIC DNA]</scope>
</reference>
<dbReference type="InterPro" id="IPR000033">
    <property type="entry name" value="LDLR_classB_rpt"/>
</dbReference>
<dbReference type="EMBL" id="BGZK01003156">
    <property type="protein sequence ID" value="GBP98523.1"/>
    <property type="molecule type" value="Genomic_DNA"/>
</dbReference>
<dbReference type="InterPro" id="IPR050778">
    <property type="entry name" value="Cueball_EGF_LRP_Nidogen"/>
</dbReference>
<sequence>MKAAPVRCSSPKTWTTARASPSTGWAETVLDRRRVGPDIGSKAGPTCRARRALRSDPSNNDSLIYNPLNSGRPCEWVSGRALGAGGARRISAARMDGAEPRTLLAEDLHWPNGLTLLRATNTLYWCDTYLNKIESGECGRNRAAHRGAAPPARRSASRTLALHEGLVLWSEHDTGPCAGCGTRPTPTLHDTPPLYDLRLVDPDARMGNPIHAIFWSTRSNKQRRLRGICLSRRSYCACASGRELDERALKAAPLSPPAPRSLSWTLPLRSSIMRSEARQENAAFVDQLRSAPEPRSYDGVHARISPTVLPSGAHKPRLHIPM</sequence>
<accession>A0A4C2AH35</accession>
<evidence type="ECO:0000256" key="2">
    <source>
        <dbReference type="ARBA" id="ARBA00022737"/>
    </source>
</evidence>
<dbReference type="OrthoDB" id="9990982at2759"/>
<keyword evidence="4" id="KW-1185">Reference proteome</keyword>
<evidence type="ECO:0000313" key="4">
    <source>
        <dbReference type="Proteomes" id="UP000299102"/>
    </source>
</evidence>
<protein>
    <submittedName>
        <fullName evidence="3">Low-density lipoprotein receptor-related protein 1B</fullName>
    </submittedName>
</protein>
<dbReference type="PANTHER" id="PTHR46513">
    <property type="entry name" value="VITELLOGENIN RECEPTOR-LIKE PROTEIN-RELATED-RELATED"/>
    <property type="match status" value="1"/>
</dbReference>
<dbReference type="SMART" id="SM00135">
    <property type="entry name" value="LY"/>
    <property type="match status" value="1"/>
</dbReference>
<dbReference type="STRING" id="151549.A0A4C2AH35"/>
<organism evidence="3 4">
    <name type="scientific">Eumeta variegata</name>
    <name type="common">Bagworm moth</name>
    <name type="synonym">Eumeta japonica</name>
    <dbReference type="NCBI Taxonomy" id="151549"/>
    <lineage>
        <taxon>Eukaryota</taxon>
        <taxon>Metazoa</taxon>
        <taxon>Ecdysozoa</taxon>
        <taxon>Arthropoda</taxon>
        <taxon>Hexapoda</taxon>
        <taxon>Insecta</taxon>
        <taxon>Pterygota</taxon>
        <taxon>Neoptera</taxon>
        <taxon>Endopterygota</taxon>
        <taxon>Lepidoptera</taxon>
        <taxon>Glossata</taxon>
        <taxon>Ditrysia</taxon>
        <taxon>Tineoidea</taxon>
        <taxon>Psychidae</taxon>
        <taxon>Oiketicinae</taxon>
        <taxon>Eumeta</taxon>
    </lineage>
</organism>
<gene>
    <name evidence="3" type="primary">LRP1B</name>
    <name evidence="3" type="ORF">EVAR_93756_1</name>
</gene>
<dbReference type="Proteomes" id="UP000299102">
    <property type="component" value="Unassembled WGS sequence"/>
</dbReference>
<keyword evidence="3" id="KW-0449">Lipoprotein</keyword>
<comment type="caution">
    <text evidence="3">The sequence shown here is derived from an EMBL/GenBank/DDBJ whole genome shotgun (WGS) entry which is preliminary data.</text>
</comment>
<dbReference type="Pfam" id="PF00058">
    <property type="entry name" value="Ldl_recept_b"/>
    <property type="match status" value="1"/>
</dbReference>
<name>A0A4C2AH35_EUMVA</name>
<keyword evidence="1" id="KW-0245">EGF-like domain</keyword>
<keyword evidence="2" id="KW-0677">Repeat</keyword>
<dbReference type="InterPro" id="IPR011042">
    <property type="entry name" value="6-blade_b-propeller_TolB-like"/>
</dbReference>